<dbReference type="PANTHER" id="PTHR35401">
    <property type="entry name" value="COPG FAMILY HELIX-TURN-HELIX PROTEIN-RELATED-RELATED"/>
    <property type="match status" value="1"/>
</dbReference>
<reference evidence="4" key="1">
    <citation type="submission" date="2017-02" db="EMBL/GenBank/DDBJ databases">
        <authorList>
            <person name="Daims H."/>
        </authorList>
    </citation>
    <scope>NUCLEOTIDE SEQUENCE [LARGE SCALE GENOMIC DNA]</scope>
</reference>
<evidence type="ECO:0000256" key="2">
    <source>
        <dbReference type="ARBA" id="ARBA00049988"/>
    </source>
</evidence>
<gene>
    <name evidence="3" type="ORF">CRENPOLYSF1_1540010</name>
</gene>
<dbReference type="Pfam" id="PF08681">
    <property type="entry name" value="TacA1"/>
    <property type="match status" value="1"/>
</dbReference>
<dbReference type="EMBL" id="FUKI01000062">
    <property type="protein sequence ID" value="SJM90742.1"/>
    <property type="molecule type" value="Genomic_DNA"/>
</dbReference>
<dbReference type="GO" id="GO:0006355">
    <property type="term" value="P:regulation of DNA-templated transcription"/>
    <property type="evidence" value="ECO:0007669"/>
    <property type="project" value="InterPro"/>
</dbReference>
<evidence type="ECO:0000256" key="1">
    <source>
        <dbReference type="ARBA" id="ARBA00022649"/>
    </source>
</evidence>
<dbReference type="OrthoDB" id="6505495at2"/>
<organism evidence="3 4">
    <name type="scientific">Crenothrix polyspora</name>
    <dbReference type="NCBI Taxonomy" id="360316"/>
    <lineage>
        <taxon>Bacteria</taxon>
        <taxon>Pseudomonadati</taxon>
        <taxon>Pseudomonadota</taxon>
        <taxon>Gammaproteobacteria</taxon>
        <taxon>Methylococcales</taxon>
        <taxon>Crenotrichaceae</taxon>
        <taxon>Crenothrix</taxon>
    </lineage>
</organism>
<name>A0A1R4H3D1_9GAMM</name>
<dbReference type="Gene3D" id="1.20.5.780">
    <property type="entry name" value="Single helix bin"/>
    <property type="match status" value="1"/>
</dbReference>
<keyword evidence="4" id="KW-1185">Reference proteome</keyword>
<dbReference type="SUPFAM" id="SSF47598">
    <property type="entry name" value="Ribbon-helix-helix"/>
    <property type="match status" value="1"/>
</dbReference>
<dbReference type="InterPro" id="IPR014795">
    <property type="entry name" value="TacA_1-like"/>
</dbReference>
<dbReference type="RefSeq" id="WP_087142668.1">
    <property type="nucleotide sequence ID" value="NZ_FUKI01000062.1"/>
</dbReference>
<dbReference type="PANTHER" id="PTHR35401:SF2">
    <property type="entry name" value="ABC-TYPE TRANSPORT SYSTEM"/>
    <property type="match status" value="1"/>
</dbReference>
<protein>
    <recommendedName>
        <fullName evidence="5">DUF1778 domain-containing protein</fullName>
    </recommendedName>
</protein>
<dbReference type="InterPro" id="IPR010985">
    <property type="entry name" value="Ribbon_hlx_hlx"/>
</dbReference>
<dbReference type="AlphaFoldDB" id="A0A1R4H3D1"/>
<dbReference type="Proteomes" id="UP000195667">
    <property type="component" value="Unassembled WGS sequence"/>
</dbReference>
<keyword evidence="1" id="KW-1277">Toxin-antitoxin system</keyword>
<sequence>MSADTNKKDVLKIRMDPVTLQLLEQARHYIDLDKSKFIRQSIREKAETVIAAHEKTHFNPEDWALFFDMLDNPPEPTERMKKAALTYKNILSDEV</sequence>
<evidence type="ECO:0008006" key="5">
    <source>
        <dbReference type="Google" id="ProtNLM"/>
    </source>
</evidence>
<proteinExistence type="inferred from homology"/>
<evidence type="ECO:0000313" key="4">
    <source>
        <dbReference type="Proteomes" id="UP000195667"/>
    </source>
</evidence>
<evidence type="ECO:0000313" key="3">
    <source>
        <dbReference type="EMBL" id="SJM90742.1"/>
    </source>
</evidence>
<comment type="similarity">
    <text evidence="2">Belongs to the TacA antitoxin family.</text>
</comment>
<accession>A0A1R4H3D1</accession>